<dbReference type="Proteomes" id="UP000799755">
    <property type="component" value="Unassembled WGS sequence"/>
</dbReference>
<proteinExistence type="predicted"/>
<organism evidence="1 2">
    <name type="scientific">Lindgomyces ingoldianus</name>
    <dbReference type="NCBI Taxonomy" id="673940"/>
    <lineage>
        <taxon>Eukaryota</taxon>
        <taxon>Fungi</taxon>
        <taxon>Dikarya</taxon>
        <taxon>Ascomycota</taxon>
        <taxon>Pezizomycotina</taxon>
        <taxon>Dothideomycetes</taxon>
        <taxon>Pleosporomycetidae</taxon>
        <taxon>Pleosporales</taxon>
        <taxon>Lindgomycetaceae</taxon>
        <taxon>Lindgomyces</taxon>
    </lineage>
</organism>
<accession>A0ACB6R810</accession>
<gene>
    <name evidence="1" type="ORF">BDR25DRAFT_392108</name>
</gene>
<dbReference type="EMBL" id="MU003498">
    <property type="protein sequence ID" value="KAF2474457.1"/>
    <property type="molecule type" value="Genomic_DNA"/>
</dbReference>
<comment type="caution">
    <text evidence="1">The sequence shown here is derived from an EMBL/GenBank/DDBJ whole genome shotgun (WGS) entry which is preliminary data.</text>
</comment>
<keyword evidence="2" id="KW-1185">Reference proteome</keyword>
<protein>
    <submittedName>
        <fullName evidence="1">Uncharacterized protein</fullName>
    </submittedName>
</protein>
<reference evidence="1" key="1">
    <citation type="journal article" date="2020" name="Stud. Mycol.">
        <title>101 Dothideomycetes genomes: a test case for predicting lifestyles and emergence of pathogens.</title>
        <authorList>
            <person name="Haridas S."/>
            <person name="Albert R."/>
            <person name="Binder M."/>
            <person name="Bloem J."/>
            <person name="Labutti K."/>
            <person name="Salamov A."/>
            <person name="Andreopoulos B."/>
            <person name="Baker S."/>
            <person name="Barry K."/>
            <person name="Bills G."/>
            <person name="Bluhm B."/>
            <person name="Cannon C."/>
            <person name="Castanera R."/>
            <person name="Culley D."/>
            <person name="Daum C."/>
            <person name="Ezra D."/>
            <person name="Gonzalez J."/>
            <person name="Henrissat B."/>
            <person name="Kuo A."/>
            <person name="Liang C."/>
            <person name="Lipzen A."/>
            <person name="Lutzoni F."/>
            <person name="Magnuson J."/>
            <person name="Mondo S."/>
            <person name="Nolan M."/>
            <person name="Ohm R."/>
            <person name="Pangilinan J."/>
            <person name="Park H.-J."/>
            <person name="Ramirez L."/>
            <person name="Alfaro M."/>
            <person name="Sun H."/>
            <person name="Tritt A."/>
            <person name="Yoshinaga Y."/>
            <person name="Zwiers L.-H."/>
            <person name="Turgeon B."/>
            <person name="Goodwin S."/>
            <person name="Spatafora J."/>
            <person name="Crous P."/>
            <person name="Grigoriev I."/>
        </authorList>
    </citation>
    <scope>NUCLEOTIDE SEQUENCE</scope>
    <source>
        <strain evidence="1">ATCC 200398</strain>
    </source>
</reference>
<evidence type="ECO:0000313" key="2">
    <source>
        <dbReference type="Proteomes" id="UP000799755"/>
    </source>
</evidence>
<name>A0ACB6R810_9PLEO</name>
<sequence>MASHRGGTLKTDHAGRSPRDVDGQTGRGKESKRGSLGNRAGSTLRGEDWLVGYLFDVWELGFYLSIFCIKQPHPRSALMTFSHHRTRGERRPRHDILPLGEYPQRHFHMNLIPRRRMMYEVGAMKMLQGTMLRPCIRIGAPPSIPKICNPPNLIQIQKPIEGHNKHRRTRLLMTTFVLPNAGSRNALGDRRMPLEHCLWGSRGDKLGMRRKRGVVSTFGQPPKNTSSSLSLISLISLHLAFREPRGTPTYIVNTNARMKVFLLHLALTRKRTNRCVYMHLTSRYLLIPTHHSVKGGVLIQRHSCTQHPRPRHLHITCKGGSHILFQHQSELLRPCLRELWGLNFSFVAKGDRRRQLGTLRNLRELRGEWSSIVDINDHVRPRPLQRRYPRRNLPGSTARKDIFENSEEAVGRFLSSSFNIHDVHLNGVFLSSSPVSESSSAQSEELLMLLYNAPISATVLPLRTVTISKKTQYRDQLLYRTTSGAALPSWIRLRHAEVGKGDAGFFSKTSMFSGLIRRRGVESISSEPLIAVKKVAKLQSAQRFQQEVVRLILLLHLQSRLGERVSRCTWALEMNSGNIRAVVMMRGAGLTYRFNRMLLAKAFQSLTPPRSLCSRLSPIRNSPLPATSFYRRNPIVSLRVFASGMKRPLIPRPLEFTISLSVQMAQGLKTTKQLSNPFH</sequence>
<evidence type="ECO:0000313" key="1">
    <source>
        <dbReference type="EMBL" id="KAF2474457.1"/>
    </source>
</evidence>